<dbReference type="Pfam" id="PF09339">
    <property type="entry name" value="HTH_IclR"/>
    <property type="match status" value="1"/>
</dbReference>
<dbReference type="Gene3D" id="1.10.10.10">
    <property type="entry name" value="Winged helix-like DNA-binding domain superfamily/Winged helix DNA-binding domain"/>
    <property type="match status" value="1"/>
</dbReference>
<protein>
    <recommendedName>
        <fullName evidence="1">HTH iclR-type domain-containing protein</fullName>
    </recommendedName>
</protein>
<sequence length="234" mass="25093">MPDPIPARTPAHPPQAPRTHVQAFVPLSLSAERVERLLACLDRHTRATPTQLADALGLTCAAARPLIDELCSRGLARPAGGGRRLYERAQTPVQPRLVLDRLRPIIRTSLQGRPALASGVARDLGEPLDNVAETCKAMHLEGELRGVAVGATFVYSVNPAVIQQGLPDRTDAVAAPQPAAPHRGRITEDLVRQVQAALPPARRRAGGEVERVAERFGLSPSQVYRALKQVLASG</sequence>
<dbReference type="GO" id="GO:0006355">
    <property type="term" value="P:regulation of DNA-templated transcription"/>
    <property type="evidence" value="ECO:0007669"/>
    <property type="project" value="InterPro"/>
</dbReference>
<keyword evidence="3" id="KW-1185">Reference proteome</keyword>
<dbReference type="SUPFAM" id="SSF46785">
    <property type="entry name" value="Winged helix' DNA-binding domain"/>
    <property type="match status" value="1"/>
</dbReference>
<name>A0A7W8LQ53_9DEIO</name>
<dbReference type="InterPro" id="IPR036390">
    <property type="entry name" value="WH_DNA-bd_sf"/>
</dbReference>
<dbReference type="AlphaFoldDB" id="A0A7W8LQ53"/>
<feature type="domain" description="HTH iclR-type" evidence="1">
    <location>
        <begin position="30"/>
        <end position="77"/>
    </location>
</feature>
<reference evidence="2 3" key="1">
    <citation type="submission" date="2020-08" db="EMBL/GenBank/DDBJ databases">
        <title>Genomic Encyclopedia of Type Strains, Phase IV (KMG-IV): sequencing the most valuable type-strain genomes for metagenomic binning, comparative biology and taxonomic classification.</title>
        <authorList>
            <person name="Goeker M."/>
        </authorList>
    </citation>
    <scope>NUCLEOTIDE SEQUENCE [LARGE SCALE GENOMIC DNA]</scope>
    <source>
        <strain evidence="2 3">DSM 101791</strain>
    </source>
</reference>
<dbReference type="InterPro" id="IPR005471">
    <property type="entry name" value="Tscrpt_reg_IclR_N"/>
</dbReference>
<organism evidence="2 3">
    <name type="scientific">Deinococcus budaensis</name>
    <dbReference type="NCBI Taxonomy" id="1665626"/>
    <lineage>
        <taxon>Bacteria</taxon>
        <taxon>Thermotogati</taxon>
        <taxon>Deinococcota</taxon>
        <taxon>Deinococci</taxon>
        <taxon>Deinococcales</taxon>
        <taxon>Deinococcaceae</taxon>
        <taxon>Deinococcus</taxon>
    </lineage>
</organism>
<dbReference type="InterPro" id="IPR036388">
    <property type="entry name" value="WH-like_DNA-bd_sf"/>
</dbReference>
<evidence type="ECO:0000313" key="3">
    <source>
        <dbReference type="Proteomes" id="UP000525389"/>
    </source>
</evidence>
<dbReference type="RefSeq" id="WP_184027846.1">
    <property type="nucleotide sequence ID" value="NZ_JACHFN010000005.1"/>
</dbReference>
<dbReference type="Proteomes" id="UP000525389">
    <property type="component" value="Unassembled WGS sequence"/>
</dbReference>
<dbReference type="GO" id="GO:0003677">
    <property type="term" value="F:DNA binding"/>
    <property type="evidence" value="ECO:0007669"/>
    <property type="project" value="InterPro"/>
</dbReference>
<dbReference type="EMBL" id="JACHFN010000005">
    <property type="protein sequence ID" value="MBB5234245.1"/>
    <property type="molecule type" value="Genomic_DNA"/>
</dbReference>
<evidence type="ECO:0000259" key="1">
    <source>
        <dbReference type="Pfam" id="PF09339"/>
    </source>
</evidence>
<evidence type="ECO:0000313" key="2">
    <source>
        <dbReference type="EMBL" id="MBB5234245.1"/>
    </source>
</evidence>
<gene>
    <name evidence="2" type="ORF">HNQ09_001683</name>
</gene>
<accession>A0A7W8LQ53</accession>
<proteinExistence type="predicted"/>
<comment type="caution">
    <text evidence="2">The sequence shown here is derived from an EMBL/GenBank/DDBJ whole genome shotgun (WGS) entry which is preliminary data.</text>
</comment>